<name>A0AAV7S902_PLEWA</name>
<evidence type="ECO:0000313" key="2">
    <source>
        <dbReference type="Proteomes" id="UP001066276"/>
    </source>
</evidence>
<protein>
    <submittedName>
        <fullName evidence="1">Uncharacterized protein</fullName>
    </submittedName>
</protein>
<proteinExistence type="predicted"/>
<organism evidence="1 2">
    <name type="scientific">Pleurodeles waltl</name>
    <name type="common">Iberian ribbed newt</name>
    <dbReference type="NCBI Taxonomy" id="8319"/>
    <lineage>
        <taxon>Eukaryota</taxon>
        <taxon>Metazoa</taxon>
        <taxon>Chordata</taxon>
        <taxon>Craniata</taxon>
        <taxon>Vertebrata</taxon>
        <taxon>Euteleostomi</taxon>
        <taxon>Amphibia</taxon>
        <taxon>Batrachia</taxon>
        <taxon>Caudata</taxon>
        <taxon>Salamandroidea</taxon>
        <taxon>Salamandridae</taxon>
        <taxon>Pleurodelinae</taxon>
        <taxon>Pleurodeles</taxon>
    </lineage>
</organism>
<comment type="caution">
    <text evidence="1">The sequence shown here is derived from an EMBL/GenBank/DDBJ whole genome shotgun (WGS) entry which is preliminary data.</text>
</comment>
<reference evidence="1" key="1">
    <citation type="journal article" date="2022" name="bioRxiv">
        <title>Sequencing and chromosome-scale assembly of the giantPleurodeles waltlgenome.</title>
        <authorList>
            <person name="Brown T."/>
            <person name="Elewa A."/>
            <person name="Iarovenko S."/>
            <person name="Subramanian E."/>
            <person name="Araus A.J."/>
            <person name="Petzold A."/>
            <person name="Susuki M."/>
            <person name="Suzuki K.-i.T."/>
            <person name="Hayashi T."/>
            <person name="Toyoda A."/>
            <person name="Oliveira C."/>
            <person name="Osipova E."/>
            <person name="Leigh N.D."/>
            <person name="Simon A."/>
            <person name="Yun M.H."/>
        </authorList>
    </citation>
    <scope>NUCLEOTIDE SEQUENCE</scope>
    <source>
        <strain evidence="1">20211129_DDA</strain>
        <tissue evidence="1">Liver</tissue>
    </source>
</reference>
<sequence>MKVVHRSWWRALHSARDDALRAGRGGRGRKLSARVWEPVSSDSPRENSICGEGSKTLILLARVVAERTLPGGVVGRGKEAGVSRECPAQAIDKVLLCRRGCRVPPK</sequence>
<accession>A0AAV7S902</accession>
<dbReference type="EMBL" id="JANPWB010000008">
    <property type="protein sequence ID" value="KAJ1160620.1"/>
    <property type="molecule type" value="Genomic_DNA"/>
</dbReference>
<evidence type="ECO:0000313" key="1">
    <source>
        <dbReference type="EMBL" id="KAJ1160620.1"/>
    </source>
</evidence>
<keyword evidence="2" id="KW-1185">Reference proteome</keyword>
<gene>
    <name evidence="1" type="ORF">NDU88_001116</name>
</gene>
<dbReference type="Proteomes" id="UP001066276">
    <property type="component" value="Chromosome 4_2"/>
</dbReference>
<dbReference type="AlphaFoldDB" id="A0AAV7S902"/>